<keyword evidence="1" id="KW-0479">Metal-binding</keyword>
<dbReference type="InterPro" id="IPR013083">
    <property type="entry name" value="Znf_RING/FYVE/PHD"/>
</dbReference>
<name>A0A3G5A950_9VIRU</name>
<evidence type="ECO:0000313" key="3">
    <source>
        <dbReference type="EMBL" id="AYV83806.1"/>
    </source>
</evidence>
<reference evidence="3" key="1">
    <citation type="submission" date="2018-10" db="EMBL/GenBank/DDBJ databases">
        <title>Hidden diversity of soil giant viruses.</title>
        <authorList>
            <person name="Schulz F."/>
            <person name="Alteio L."/>
            <person name="Goudeau D."/>
            <person name="Ryan E.M."/>
            <person name="Malmstrom R.R."/>
            <person name="Blanchard J."/>
            <person name="Woyke T."/>
        </authorList>
    </citation>
    <scope>NUCLEOTIDE SEQUENCE</scope>
    <source>
        <strain evidence="3">HYV1</strain>
    </source>
</reference>
<dbReference type="Gene3D" id="3.30.40.10">
    <property type="entry name" value="Zinc/RING finger domain, C3HC4 (zinc finger)"/>
    <property type="match status" value="1"/>
</dbReference>
<dbReference type="GO" id="GO:0008270">
    <property type="term" value="F:zinc ion binding"/>
    <property type="evidence" value="ECO:0007669"/>
    <property type="project" value="UniProtKB-KW"/>
</dbReference>
<feature type="domain" description="RING-type" evidence="2">
    <location>
        <begin position="235"/>
        <end position="269"/>
    </location>
</feature>
<sequence>MEEKLVAIKKFLDVNEITDVDILDEGQIDLLYEVANGIIKDEYGNAVVNNTVGLYYVERDEVLAERYLLRATECDGGVYADAFYNLADLYCFQDRKELAETYYLKAVELGDVDSMRDLAGMYRRWDKWDLAEKYYLMAVEKESVDAIVGLGNLYMDMDCSSLAEKYFIRGIEKTGEGYENLELLYEEEPLKLFNALIKLSNTNSYVEKKLGELRKIYSVRCFEKKMLVLGKYDTCSICLEEDKLLIPRECVHYYCLDCFVKIEKCAYCENNVL</sequence>
<keyword evidence="1" id="KW-0862">Zinc</keyword>
<keyword evidence="1" id="KW-0863">Zinc-finger</keyword>
<dbReference type="InterPro" id="IPR001841">
    <property type="entry name" value="Znf_RING"/>
</dbReference>
<dbReference type="InterPro" id="IPR011990">
    <property type="entry name" value="TPR-like_helical_dom_sf"/>
</dbReference>
<organism evidence="3">
    <name type="scientific">Hyperionvirus sp</name>
    <dbReference type="NCBI Taxonomy" id="2487770"/>
    <lineage>
        <taxon>Viruses</taxon>
        <taxon>Varidnaviria</taxon>
        <taxon>Bamfordvirae</taxon>
        <taxon>Nucleocytoviricota</taxon>
        <taxon>Megaviricetes</taxon>
        <taxon>Imitervirales</taxon>
        <taxon>Mimiviridae</taxon>
        <taxon>Klosneuvirinae</taxon>
    </lineage>
</organism>
<dbReference type="SUPFAM" id="SSF81901">
    <property type="entry name" value="HCP-like"/>
    <property type="match status" value="1"/>
</dbReference>
<dbReference type="EMBL" id="MK072394">
    <property type="protein sequence ID" value="AYV83806.1"/>
    <property type="molecule type" value="Genomic_DNA"/>
</dbReference>
<proteinExistence type="predicted"/>
<dbReference type="PROSITE" id="PS50089">
    <property type="entry name" value="ZF_RING_2"/>
    <property type="match status" value="1"/>
</dbReference>
<gene>
    <name evidence="3" type="ORF">Hyperionvirus12_3</name>
</gene>
<dbReference type="SUPFAM" id="SSF57850">
    <property type="entry name" value="RING/U-box"/>
    <property type="match status" value="1"/>
</dbReference>
<dbReference type="InterPro" id="IPR019734">
    <property type="entry name" value="TPR_rpt"/>
</dbReference>
<protein>
    <recommendedName>
        <fullName evidence="2">RING-type domain-containing protein</fullName>
    </recommendedName>
</protein>
<dbReference type="SMART" id="SM00028">
    <property type="entry name" value="TPR"/>
    <property type="match status" value="2"/>
</dbReference>
<accession>A0A3G5A950</accession>
<evidence type="ECO:0000256" key="1">
    <source>
        <dbReference type="PROSITE-ProRule" id="PRU00175"/>
    </source>
</evidence>
<dbReference type="Gene3D" id="1.25.40.10">
    <property type="entry name" value="Tetratricopeptide repeat domain"/>
    <property type="match status" value="1"/>
</dbReference>
<evidence type="ECO:0000259" key="2">
    <source>
        <dbReference type="PROSITE" id="PS50089"/>
    </source>
</evidence>